<dbReference type="GO" id="GO:0008146">
    <property type="term" value="F:sulfotransferase activity"/>
    <property type="evidence" value="ECO:0007669"/>
    <property type="project" value="InterPro"/>
</dbReference>
<evidence type="ECO:0000259" key="3">
    <source>
        <dbReference type="Pfam" id="PF00685"/>
    </source>
</evidence>
<dbReference type="Pfam" id="PF00685">
    <property type="entry name" value="Sulfotransfer_1"/>
    <property type="match status" value="1"/>
</dbReference>
<evidence type="ECO:0000313" key="4">
    <source>
        <dbReference type="EMBL" id="KFN48879.1"/>
    </source>
</evidence>
<dbReference type="SUPFAM" id="SSF52540">
    <property type="entry name" value="P-loop containing nucleoside triphosphate hydrolases"/>
    <property type="match status" value="1"/>
</dbReference>
<dbReference type="InterPro" id="IPR037359">
    <property type="entry name" value="NST/OST"/>
</dbReference>
<dbReference type="STRING" id="1121013.GCA_000426365_01285"/>
<reference evidence="4 5" key="1">
    <citation type="submission" date="2013-09" db="EMBL/GenBank/DDBJ databases">
        <title>Genome sequencing of Arenimonas composti.</title>
        <authorList>
            <person name="Chen F."/>
            <person name="Wang G."/>
        </authorList>
    </citation>
    <scope>NUCLEOTIDE SEQUENCE [LARGE SCALE GENOMIC DNA]</scope>
    <source>
        <strain evidence="4 5">TR7-09</strain>
    </source>
</reference>
<dbReference type="RefSeq" id="WP_026816629.1">
    <property type="nucleotide sequence ID" value="NZ_AUFF01000002.1"/>
</dbReference>
<dbReference type="EMBL" id="AWXU01000047">
    <property type="protein sequence ID" value="KFN48879.1"/>
    <property type="molecule type" value="Genomic_DNA"/>
</dbReference>
<dbReference type="PANTHER" id="PTHR10605">
    <property type="entry name" value="HEPARAN SULFATE SULFOTRANSFERASE"/>
    <property type="match status" value="1"/>
</dbReference>
<dbReference type="Gene3D" id="3.40.50.300">
    <property type="entry name" value="P-loop containing nucleotide triphosphate hydrolases"/>
    <property type="match status" value="1"/>
</dbReference>
<name>A0A091BDI5_9GAMM</name>
<evidence type="ECO:0000256" key="2">
    <source>
        <dbReference type="ARBA" id="ARBA00023180"/>
    </source>
</evidence>
<dbReference type="OrthoDB" id="9075305at2"/>
<protein>
    <recommendedName>
        <fullName evidence="3">Sulfotransferase domain-containing protein</fullName>
    </recommendedName>
</protein>
<dbReference type="PANTHER" id="PTHR10605:SF56">
    <property type="entry name" value="BIFUNCTIONAL HEPARAN SULFATE N-DEACETYLASE_N-SULFOTRANSFERASE"/>
    <property type="match status" value="1"/>
</dbReference>
<organism evidence="4 5">
    <name type="scientific">Arenimonas composti TR7-09 = DSM 18010</name>
    <dbReference type="NCBI Taxonomy" id="1121013"/>
    <lineage>
        <taxon>Bacteria</taxon>
        <taxon>Pseudomonadati</taxon>
        <taxon>Pseudomonadota</taxon>
        <taxon>Gammaproteobacteria</taxon>
        <taxon>Lysobacterales</taxon>
        <taxon>Lysobacteraceae</taxon>
        <taxon>Arenimonas</taxon>
    </lineage>
</organism>
<dbReference type="InterPro" id="IPR027417">
    <property type="entry name" value="P-loop_NTPase"/>
</dbReference>
<proteinExistence type="predicted"/>
<keyword evidence="2" id="KW-0325">Glycoprotein</keyword>
<feature type="domain" description="Sulfotransferase" evidence="3">
    <location>
        <begin position="9"/>
        <end position="195"/>
    </location>
</feature>
<evidence type="ECO:0000256" key="1">
    <source>
        <dbReference type="ARBA" id="ARBA00022679"/>
    </source>
</evidence>
<dbReference type="InterPro" id="IPR000863">
    <property type="entry name" value="Sulfotransferase_dom"/>
</dbReference>
<accession>A0A091BDI5</accession>
<sequence>MSTNTRNVPDFIGIGAQRCGTTWLDTQLRRHPQLYLPQRRKEVHYFDEYHDRGPAWYREFFPDEEIAGRRAVGEITPKYLFDPACAGRIHAEFPDAKLLVVLRNPTERAYSQYGLHVGRYARGGGFAEFLADQPDAVERGRYAAQLERYFALFPRERVLVMLFEEVMADRVAALDEVCRFLGVDTGLLDGDRVDDQVNASERPRFARARSLATRFGNRLRGRDMDWIINLAKKAGVMKLFGVRKGMPPLPDAERARLDACFADDIARLEILLGRSLDIWRAPSQIDLPGAA</sequence>
<keyword evidence="5" id="KW-1185">Reference proteome</keyword>
<dbReference type="Proteomes" id="UP000029391">
    <property type="component" value="Unassembled WGS sequence"/>
</dbReference>
<evidence type="ECO:0000313" key="5">
    <source>
        <dbReference type="Proteomes" id="UP000029391"/>
    </source>
</evidence>
<keyword evidence="1" id="KW-0808">Transferase</keyword>
<dbReference type="eggNOG" id="COG0457">
    <property type="taxonomic scope" value="Bacteria"/>
</dbReference>
<gene>
    <name evidence="4" type="ORF">P873_13075</name>
</gene>
<dbReference type="AlphaFoldDB" id="A0A091BDI5"/>
<comment type="caution">
    <text evidence="4">The sequence shown here is derived from an EMBL/GenBank/DDBJ whole genome shotgun (WGS) entry which is preliminary data.</text>
</comment>